<evidence type="ECO:0000313" key="1">
    <source>
        <dbReference type="EMBL" id="CAD8202074.1"/>
    </source>
</evidence>
<evidence type="ECO:0000313" key="2">
    <source>
        <dbReference type="Proteomes" id="UP000689195"/>
    </source>
</evidence>
<gene>
    <name evidence="1" type="ORF">PPENT_87.1.T1300028</name>
</gene>
<reference evidence="1" key="1">
    <citation type="submission" date="2021-01" db="EMBL/GenBank/DDBJ databases">
        <authorList>
            <consortium name="Genoscope - CEA"/>
            <person name="William W."/>
        </authorList>
    </citation>
    <scope>NUCLEOTIDE SEQUENCE</scope>
</reference>
<proteinExistence type="predicted"/>
<sequence length="35" mass="4098">MFYSCYKNWKKSGFDSTVGIHLSVAEELVEMKKIK</sequence>
<comment type="caution">
    <text evidence="1">The sequence shown here is derived from an EMBL/GenBank/DDBJ whole genome shotgun (WGS) entry which is preliminary data.</text>
</comment>
<keyword evidence="2" id="KW-1185">Reference proteome</keyword>
<organism evidence="1 2">
    <name type="scientific">Paramecium pentaurelia</name>
    <dbReference type="NCBI Taxonomy" id="43138"/>
    <lineage>
        <taxon>Eukaryota</taxon>
        <taxon>Sar</taxon>
        <taxon>Alveolata</taxon>
        <taxon>Ciliophora</taxon>
        <taxon>Intramacronucleata</taxon>
        <taxon>Oligohymenophorea</taxon>
        <taxon>Peniculida</taxon>
        <taxon>Parameciidae</taxon>
        <taxon>Paramecium</taxon>
    </lineage>
</organism>
<accession>A0A8S1XMU9</accession>
<dbReference type="EMBL" id="CAJJDO010000130">
    <property type="protein sequence ID" value="CAD8202074.1"/>
    <property type="molecule type" value="Genomic_DNA"/>
</dbReference>
<name>A0A8S1XMU9_9CILI</name>
<protein>
    <submittedName>
        <fullName evidence="1">Uncharacterized protein</fullName>
    </submittedName>
</protein>
<dbReference type="AlphaFoldDB" id="A0A8S1XMU9"/>
<dbReference type="Proteomes" id="UP000689195">
    <property type="component" value="Unassembled WGS sequence"/>
</dbReference>